<dbReference type="Proteomes" id="UP000067206">
    <property type="component" value="Chromosome"/>
</dbReference>
<sequence length="372" mass="39478">MTTVAVSSLPQGTSVTLRNVTKSFGTTKVLNGLDLNIHSGELVALLGPSGCGKSTLLRIIAGFEAADQGSVLLDDVDVSGVPTNRRDIGLVFQAYSLFPHLNAVENVMYGLSIRHVAKTEAKSSAVELLASVGLADYADRYPAQLSGGQQQRVALARALATKPRVLLLDEPLSALDAKVRVQLRDEIRALQLETHTTTIMVTHDQEEALVMADRIAVMYNGRFEQVGTPAEIYHSPATAFVAGFVGSMNVLPGVLSTDGTAQTIGCRVPVHAAAGAATLNPGPVDVFVRPEELRLQIANDDLNDHDAVLGTVTSTVLRGAFTSVMVAMGDGLHLRVDLPSKDAQLFTPGCSVMVRIADEPMLCTARRVECVA</sequence>
<evidence type="ECO:0000313" key="6">
    <source>
        <dbReference type="EMBL" id="ALE09402.1"/>
    </source>
</evidence>
<dbReference type="Gene3D" id="3.40.50.300">
    <property type="entry name" value="P-loop containing nucleotide triphosphate hydrolases"/>
    <property type="match status" value="1"/>
</dbReference>
<dbReference type="GO" id="GO:0043190">
    <property type="term" value="C:ATP-binding cassette (ABC) transporter complex"/>
    <property type="evidence" value="ECO:0007669"/>
    <property type="project" value="InterPro"/>
</dbReference>
<dbReference type="InterPro" id="IPR003593">
    <property type="entry name" value="AAA+_ATPase"/>
</dbReference>
<dbReference type="Proteomes" id="UP000345266">
    <property type="component" value="Unassembled WGS sequence"/>
</dbReference>
<keyword evidence="2" id="KW-0547">Nucleotide-binding</keyword>
<dbReference type="GO" id="GO:0016887">
    <property type="term" value="F:ATP hydrolysis activity"/>
    <property type="evidence" value="ECO:0007669"/>
    <property type="project" value="InterPro"/>
</dbReference>
<dbReference type="InterPro" id="IPR017871">
    <property type="entry name" value="ABC_transporter-like_CS"/>
</dbReference>
<dbReference type="GO" id="GO:0005524">
    <property type="term" value="F:ATP binding"/>
    <property type="evidence" value="ECO:0007669"/>
    <property type="project" value="UniProtKB-KW"/>
</dbReference>
<evidence type="ECO:0000313" key="14">
    <source>
        <dbReference type="Proteomes" id="UP000494179"/>
    </source>
</evidence>
<dbReference type="SMART" id="SM00382">
    <property type="entry name" value="AAA"/>
    <property type="match status" value="1"/>
</dbReference>
<organism evidence="6 12">
    <name type="scientific">Bifidobacterium longum subsp. infantis</name>
    <dbReference type="NCBI Taxonomy" id="1682"/>
    <lineage>
        <taxon>Bacteria</taxon>
        <taxon>Bacillati</taxon>
        <taxon>Actinomycetota</taxon>
        <taxon>Actinomycetes</taxon>
        <taxon>Bifidobacteriales</taxon>
        <taxon>Bifidobacteriaceae</taxon>
        <taxon>Bifidobacterium</taxon>
    </lineage>
</organism>
<dbReference type="EMBL" id="CCWP01000017">
    <property type="protein sequence ID" value="CEE99568.1"/>
    <property type="molecule type" value="Genomic_DNA"/>
</dbReference>
<dbReference type="EMBL" id="CP010411">
    <property type="protein sequence ID" value="ALE09402.1"/>
    <property type="molecule type" value="Genomic_DNA"/>
</dbReference>
<feature type="domain" description="ABC transporter" evidence="5">
    <location>
        <begin position="15"/>
        <end position="245"/>
    </location>
</feature>
<dbReference type="SUPFAM" id="SSF50331">
    <property type="entry name" value="MOP-like"/>
    <property type="match status" value="1"/>
</dbReference>
<name>A0A0A8MRK6_BIFLI</name>
<evidence type="ECO:0000313" key="12">
    <source>
        <dbReference type="Proteomes" id="UP000067206"/>
    </source>
</evidence>
<dbReference type="PATRIC" id="fig|1682.24.peg.1344"/>
<dbReference type="EC" id="7.6.2.9" evidence="4"/>
<evidence type="ECO:0000313" key="11">
    <source>
        <dbReference type="Proteomes" id="UP000043107"/>
    </source>
</evidence>
<protein>
    <recommendedName>
        <fullName evidence="4">ABC-type quaternary amine transporter</fullName>
        <ecNumber evidence="4">7.6.2.9</ecNumber>
    </recommendedName>
</protein>
<dbReference type="InterPro" id="IPR008995">
    <property type="entry name" value="Mo/tungstate-bd_C_term_dom"/>
</dbReference>
<keyword evidence="7" id="KW-0378">Hydrolase</keyword>
<reference evidence="6 12" key="2">
    <citation type="submission" date="2014-12" db="EMBL/GenBank/DDBJ databases">
        <title>Complete genome sequence of Bifidobacterium longum subsp. infantis BT1.</title>
        <authorList>
            <person name="Kim J.F."/>
            <person name="Kwak M.-J."/>
        </authorList>
    </citation>
    <scope>NUCLEOTIDE SEQUENCE [LARGE SCALE GENOMIC DNA]</scope>
    <source>
        <strain evidence="6 12">BT1</strain>
    </source>
</reference>
<keyword evidence="1" id="KW-0813">Transport</keyword>
<dbReference type="GO" id="GO:0015418">
    <property type="term" value="F:ABC-type quaternary ammonium compound transporting activity"/>
    <property type="evidence" value="ECO:0007669"/>
    <property type="project" value="UniProtKB-EC"/>
</dbReference>
<reference evidence="8 13" key="3">
    <citation type="submission" date="2019-07" db="EMBL/GenBank/DDBJ databases">
        <authorList>
            <person name="Hibberd C M."/>
            <person name="Gehrig L. J."/>
            <person name="Chang H.-W."/>
            <person name="Venkatesh S."/>
        </authorList>
    </citation>
    <scope>NUCLEOTIDE SEQUENCE [LARGE SCALE GENOMIC DNA]</scope>
    <source>
        <strain evidence="8">Bifidobacterium_longum_subsp_infantis_JG_Bg463</strain>
    </source>
</reference>
<keyword evidence="3 7" id="KW-0067">ATP-binding</keyword>
<dbReference type="PROSITE" id="PS00211">
    <property type="entry name" value="ABC_TRANSPORTER_1"/>
    <property type="match status" value="1"/>
</dbReference>
<gene>
    <name evidence="9" type="primary">potA_2</name>
    <name evidence="7" type="synonym">potA</name>
    <name evidence="10" type="ORF">BIFLH664_00967</name>
    <name evidence="9" type="ORF">BIFLH665_00883</name>
    <name evidence="7" type="ORF">BLIC_c00726</name>
    <name evidence="8" type="ORF">BLJG463_01062</name>
    <name evidence="6" type="ORF">RY67_1382</name>
</gene>
<reference evidence="14 15" key="4">
    <citation type="submission" date="2019-10" db="EMBL/GenBank/DDBJ databases">
        <authorList>
            <consortium name="Melissa Lawson"/>
            <person name="O'neill I."/>
        </authorList>
    </citation>
    <scope>NUCLEOTIDE SEQUENCE [LARGE SCALE GENOMIC DNA]</scope>
    <source>
        <strain evidence="10">LH_664</strain>
        <strain evidence="9">LH_665</strain>
    </source>
</reference>
<evidence type="ECO:0000256" key="2">
    <source>
        <dbReference type="ARBA" id="ARBA00022741"/>
    </source>
</evidence>
<dbReference type="InterPro" id="IPR050093">
    <property type="entry name" value="ABC_SmlMolc_Importer"/>
</dbReference>
<evidence type="ECO:0000259" key="5">
    <source>
        <dbReference type="PROSITE" id="PS50893"/>
    </source>
</evidence>
<dbReference type="SUPFAM" id="SSF52540">
    <property type="entry name" value="P-loop containing nucleoside triphosphate hydrolases"/>
    <property type="match status" value="1"/>
</dbReference>
<accession>A0A0A8MRK6</accession>
<dbReference type="PANTHER" id="PTHR42781:SF4">
    <property type="entry name" value="SPERMIDINE_PUTRESCINE IMPORT ATP-BINDING PROTEIN POTA"/>
    <property type="match status" value="1"/>
</dbReference>
<proteinExistence type="predicted"/>
<reference evidence="7 11" key="1">
    <citation type="submission" date="2014-09" db="EMBL/GenBank/DDBJ databases">
        <authorList>
            <person name="Bertelli C."/>
        </authorList>
    </citation>
    <scope>NUCLEOTIDE SEQUENCE [LARGE SCALE GENOMIC DNA]</scope>
    <source>
        <strain evidence="7 11">BIC1401111250</strain>
    </source>
</reference>
<dbReference type="PROSITE" id="PS50893">
    <property type="entry name" value="ABC_TRANSPORTER_2"/>
    <property type="match status" value="1"/>
</dbReference>
<dbReference type="InterPro" id="IPR013611">
    <property type="entry name" value="Transp-assoc_OB_typ2"/>
</dbReference>
<keyword evidence="11" id="KW-1185">Reference proteome</keyword>
<dbReference type="EMBL" id="CABHNT010000022">
    <property type="protein sequence ID" value="VUX32232.1"/>
    <property type="molecule type" value="Genomic_DNA"/>
</dbReference>
<dbReference type="AlphaFoldDB" id="A0A0A8MRK6"/>
<dbReference type="Gene3D" id="2.40.50.100">
    <property type="match status" value="1"/>
</dbReference>
<evidence type="ECO:0000313" key="13">
    <source>
        <dbReference type="Proteomes" id="UP000345266"/>
    </source>
</evidence>
<evidence type="ECO:0000256" key="1">
    <source>
        <dbReference type="ARBA" id="ARBA00022448"/>
    </source>
</evidence>
<dbReference type="Proteomes" id="UP000494270">
    <property type="component" value="Unassembled WGS sequence"/>
</dbReference>
<dbReference type="EMBL" id="CABWKI010000012">
    <property type="protein sequence ID" value="VWQ35057.1"/>
    <property type="molecule type" value="Genomic_DNA"/>
</dbReference>
<dbReference type="EMBL" id="CABWKE010000012">
    <property type="protein sequence ID" value="VWQ27782.1"/>
    <property type="molecule type" value="Genomic_DNA"/>
</dbReference>
<evidence type="ECO:0000313" key="15">
    <source>
        <dbReference type="Proteomes" id="UP000494270"/>
    </source>
</evidence>
<evidence type="ECO:0000313" key="7">
    <source>
        <dbReference type="EMBL" id="CEE99568.1"/>
    </source>
</evidence>
<dbReference type="Pfam" id="PF08402">
    <property type="entry name" value="TOBE_2"/>
    <property type="match status" value="1"/>
</dbReference>
<evidence type="ECO:0000256" key="4">
    <source>
        <dbReference type="ARBA" id="ARBA00066388"/>
    </source>
</evidence>
<dbReference type="Pfam" id="PF00005">
    <property type="entry name" value="ABC_tran"/>
    <property type="match status" value="1"/>
</dbReference>
<evidence type="ECO:0000256" key="3">
    <source>
        <dbReference type="ARBA" id="ARBA00022840"/>
    </source>
</evidence>
<dbReference type="InterPro" id="IPR027417">
    <property type="entry name" value="P-loop_NTPase"/>
</dbReference>
<evidence type="ECO:0000313" key="9">
    <source>
        <dbReference type="EMBL" id="VWQ27782.1"/>
    </source>
</evidence>
<dbReference type="FunFam" id="3.40.50.300:FF:000425">
    <property type="entry name" value="Probable ABC transporter, ATP-binding subunit"/>
    <property type="match status" value="1"/>
</dbReference>
<dbReference type="InterPro" id="IPR003439">
    <property type="entry name" value="ABC_transporter-like_ATP-bd"/>
</dbReference>
<evidence type="ECO:0000313" key="8">
    <source>
        <dbReference type="EMBL" id="VUX32232.1"/>
    </source>
</evidence>
<dbReference type="Proteomes" id="UP000494179">
    <property type="component" value="Unassembled WGS sequence"/>
</dbReference>
<dbReference type="RefSeq" id="WP_012577054.1">
    <property type="nucleotide sequence ID" value="NZ_CABHND010000040.1"/>
</dbReference>
<evidence type="ECO:0000313" key="10">
    <source>
        <dbReference type="EMBL" id="VWQ35057.1"/>
    </source>
</evidence>
<dbReference type="Proteomes" id="UP000043107">
    <property type="component" value="Unassembled WGS sequence"/>
</dbReference>
<dbReference type="PANTHER" id="PTHR42781">
    <property type="entry name" value="SPERMIDINE/PUTRESCINE IMPORT ATP-BINDING PROTEIN POTA"/>
    <property type="match status" value="1"/>
</dbReference>